<dbReference type="Pfam" id="PF00293">
    <property type="entry name" value="NUDIX"/>
    <property type="match status" value="1"/>
</dbReference>
<feature type="domain" description="Nudix hydrolase" evidence="4">
    <location>
        <begin position="59"/>
        <end position="194"/>
    </location>
</feature>
<evidence type="ECO:0000313" key="5">
    <source>
        <dbReference type="EMBL" id="MFD1587123.1"/>
    </source>
</evidence>
<reference evidence="5 6" key="1">
    <citation type="journal article" date="2019" name="Int. J. Syst. Evol. Microbiol.">
        <title>The Global Catalogue of Microorganisms (GCM) 10K type strain sequencing project: providing services to taxonomists for standard genome sequencing and annotation.</title>
        <authorList>
            <consortium name="The Broad Institute Genomics Platform"/>
            <consortium name="The Broad Institute Genome Sequencing Center for Infectious Disease"/>
            <person name="Wu L."/>
            <person name="Ma J."/>
        </authorList>
    </citation>
    <scope>NUCLEOTIDE SEQUENCE [LARGE SCALE GENOMIC DNA]</scope>
    <source>
        <strain evidence="5 6">CGMCC 1.12125</strain>
    </source>
</reference>
<dbReference type="AlphaFoldDB" id="A0ABD6CCF7"/>
<evidence type="ECO:0000259" key="4">
    <source>
        <dbReference type="PROSITE" id="PS51462"/>
    </source>
</evidence>
<dbReference type="PROSITE" id="PS00893">
    <property type="entry name" value="NUDIX_BOX"/>
    <property type="match status" value="1"/>
</dbReference>
<evidence type="ECO:0000256" key="1">
    <source>
        <dbReference type="ARBA" id="ARBA00001946"/>
    </source>
</evidence>
<comment type="cofactor">
    <cofactor evidence="1">
        <name>Mg(2+)</name>
        <dbReference type="ChEBI" id="CHEBI:18420"/>
    </cofactor>
</comment>
<evidence type="ECO:0000313" key="6">
    <source>
        <dbReference type="Proteomes" id="UP001597119"/>
    </source>
</evidence>
<sequence length="194" mass="22054">MAPTDVNREEVERRKSRLLSEHDGVSVREEHEEVPADIFPDLRDLAVEGYTGGGYVWVVRDPQETAPLAEPLPDDIEERERVLMILSRGTSRWGLPGGGRECGETYEEAAAREVNEETGIECSIEKPFLIRQRVSVSKGDHDERLHTLWVFFDGRYEGGTIRVQPGELNGAAWFADPPERMHPENEFRAAEWNP</sequence>
<proteinExistence type="predicted"/>
<dbReference type="CDD" id="cd02883">
    <property type="entry name" value="NUDIX_Hydrolase"/>
    <property type="match status" value="1"/>
</dbReference>
<dbReference type="InterPro" id="IPR020476">
    <property type="entry name" value="Nudix_hydrolase"/>
</dbReference>
<evidence type="ECO:0000256" key="3">
    <source>
        <dbReference type="SAM" id="MobiDB-lite"/>
    </source>
</evidence>
<dbReference type="EMBL" id="JBHUDJ010000003">
    <property type="protein sequence ID" value="MFD1587123.1"/>
    <property type="molecule type" value="Genomic_DNA"/>
</dbReference>
<dbReference type="InterPro" id="IPR020084">
    <property type="entry name" value="NUDIX_hydrolase_CS"/>
</dbReference>
<protein>
    <submittedName>
        <fullName evidence="5">NUDIX hydrolase</fullName>
        <ecNumber evidence="5">3.6.-.-</ecNumber>
    </submittedName>
</protein>
<dbReference type="EC" id="3.6.-.-" evidence="5"/>
<accession>A0ABD6CCF7</accession>
<dbReference type="InterPro" id="IPR000086">
    <property type="entry name" value="NUDIX_hydrolase_dom"/>
</dbReference>
<dbReference type="GO" id="GO:0016787">
    <property type="term" value="F:hydrolase activity"/>
    <property type="evidence" value="ECO:0007669"/>
    <property type="project" value="UniProtKB-KW"/>
</dbReference>
<dbReference type="PANTHER" id="PTHR43046">
    <property type="entry name" value="GDP-MANNOSE MANNOSYL HYDROLASE"/>
    <property type="match status" value="1"/>
</dbReference>
<dbReference type="RefSeq" id="WP_247374974.1">
    <property type="nucleotide sequence ID" value="NZ_JALLGV010000001.1"/>
</dbReference>
<dbReference type="PANTHER" id="PTHR43046:SF14">
    <property type="entry name" value="MUTT_NUDIX FAMILY PROTEIN"/>
    <property type="match status" value="1"/>
</dbReference>
<dbReference type="PRINTS" id="PR00502">
    <property type="entry name" value="NUDIXFAMILY"/>
</dbReference>
<dbReference type="InterPro" id="IPR015797">
    <property type="entry name" value="NUDIX_hydrolase-like_dom_sf"/>
</dbReference>
<dbReference type="Proteomes" id="UP001597119">
    <property type="component" value="Unassembled WGS sequence"/>
</dbReference>
<organism evidence="5 6">
    <name type="scientific">Halorientalis brevis</name>
    <dbReference type="NCBI Taxonomy" id="1126241"/>
    <lineage>
        <taxon>Archaea</taxon>
        <taxon>Methanobacteriati</taxon>
        <taxon>Methanobacteriota</taxon>
        <taxon>Stenosarchaea group</taxon>
        <taxon>Halobacteria</taxon>
        <taxon>Halobacteriales</taxon>
        <taxon>Haloarculaceae</taxon>
        <taxon>Halorientalis</taxon>
    </lineage>
</organism>
<keyword evidence="6" id="KW-1185">Reference proteome</keyword>
<evidence type="ECO:0000256" key="2">
    <source>
        <dbReference type="ARBA" id="ARBA00022801"/>
    </source>
</evidence>
<comment type="caution">
    <text evidence="5">The sequence shown here is derived from an EMBL/GenBank/DDBJ whole genome shotgun (WGS) entry which is preliminary data.</text>
</comment>
<gene>
    <name evidence="5" type="ORF">ACFR9U_09010</name>
</gene>
<dbReference type="SUPFAM" id="SSF55811">
    <property type="entry name" value="Nudix"/>
    <property type="match status" value="1"/>
</dbReference>
<keyword evidence="2 5" id="KW-0378">Hydrolase</keyword>
<dbReference type="Gene3D" id="3.90.79.10">
    <property type="entry name" value="Nucleoside Triphosphate Pyrophosphohydrolase"/>
    <property type="match status" value="1"/>
</dbReference>
<name>A0ABD6CCF7_9EURY</name>
<feature type="region of interest" description="Disordered" evidence="3">
    <location>
        <begin position="1"/>
        <end position="32"/>
    </location>
</feature>
<dbReference type="PROSITE" id="PS51462">
    <property type="entry name" value="NUDIX"/>
    <property type="match status" value="1"/>
</dbReference>